<dbReference type="EMBL" id="FOLH01000004">
    <property type="protein sequence ID" value="SFC31453.1"/>
    <property type="molecule type" value="Genomic_DNA"/>
</dbReference>
<dbReference type="OrthoDB" id="5796609at2"/>
<keyword evidence="2" id="KW-1185">Reference proteome</keyword>
<evidence type="ECO:0000313" key="1">
    <source>
        <dbReference type="EMBL" id="SFC31453.1"/>
    </source>
</evidence>
<reference evidence="1 2" key="1">
    <citation type="submission" date="2016-10" db="EMBL/GenBank/DDBJ databases">
        <authorList>
            <person name="de Groot N.N."/>
        </authorList>
    </citation>
    <scope>NUCLEOTIDE SEQUENCE [LARGE SCALE GENOMIC DNA]</scope>
    <source>
        <strain evidence="1 2">DSM 18438</strain>
    </source>
</reference>
<accession>A0A1I1ICJ7</accession>
<sequence length="99" mass="11689">MKLKKLMARVSDFLDADSKTQLEEIKSIRKVLKELKSKERDLKDKIAQVPAKNTEDKEELQIKLDVIYAQRKKGLDRVKELKKLLQEKKRIKLQRASEL</sequence>
<protein>
    <submittedName>
        <fullName evidence="1">Uncharacterized protein</fullName>
    </submittedName>
</protein>
<dbReference type="AlphaFoldDB" id="A0A1I1ICJ7"/>
<dbReference type="Proteomes" id="UP000199058">
    <property type="component" value="Unassembled WGS sequence"/>
</dbReference>
<organism evidence="1 2">
    <name type="scientific">Marinospirillum celere</name>
    <dbReference type="NCBI Taxonomy" id="1122252"/>
    <lineage>
        <taxon>Bacteria</taxon>
        <taxon>Pseudomonadati</taxon>
        <taxon>Pseudomonadota</taxon>
        <taxon>Gammaproteobacteria</taxon>
        <taxon>Oceanospirillales</taxon>
        <taxon>Oceanospirillaceae</taxon>
        <taxon>Marinospirillum</taxon>
    </lineage>
</organism>
<name>A0A1I1ICJ7_9GAMM</name>
<evidence type="ECO:0000313" key="2">
    <source>
        <dbReference type="Proteomes" id="UP000199058"/>
    </source>
</evidence>
<gene>
    <name evidence="1" type="ORF">SAMN05660443_2209</name>
</gene>
<dbReference type="STRING" id="1122252.SAMN05660443_2209"/>
<proteinExistence type="predicted"/>
<dbReference type="RefSeq" id="WP_091963411.1">
    <property type="nucleotide sequence ID" value="NZ_FOLH01000004.1"/>
</dbReference>